<organism evidence="5 6">
    <name type="scientific">Pseudomonas salomonii</name>
    <dbReference type="NCBI Taxonomy" id="191391"/>
    <lineage>
        <taxon>Bacteria</taxon>
        <taxon>Pseudomonadati</taxon>
        <taxon>Pseudomonadota</taxon>
        <taxon>Gammaproteobacteria</taxon>
        <taxon>Pseudomonadales</taxon>
        <taxon>Pseudomonadaceae</taxon>
        <taxon>Pseudomonas</taxon>
    </lineage>
</organism>
<feature type="domain" description="Glycine zipper 2TM" evidence="4">
    <location>
        <begin position="89"/>
        <end position="130"/>
    </location>
</feature>
<evidence type="ECO:0000256" key="3">
    <source>
        <dbReference type="SAM" id="Phobius"/>
    </source>
</evidence>
<dbReference type="PANTHER" id="PTHR35603">
    <property type="match status" value="1"/>
</dbReference>
<proteinExistence type="predicted"/>
<name>A0A3M4Q7T8_9PSED</name>
<evidence type="ECO:0000313" key="5">
    <source>
        <dbReference type="EMBL" id="RMQ86531.1"/>
    </source>
</evidence>
<keyword evidence="2 3" id="KW-0472">Membrane</keyword>
<protein>
    <recommendedName>
        <fullName evidence="4">Glycine zipper 2TM domain-containing protein</fullName>
    </recommendedName>
</protein>
<gene>
    <name evidence="5" type="ORF">ALP97_04898</name>
</gene>
<dbReference type="InterPro" id="IPR051407">
    <property type="entry name" value="Bact_OM_lipoprot/Surf_antigen"/>
</dbReference>
<evidence type="ECO:0000313" key="6">
    <source>
        <dbReference type="Proteomes" id="UP000277179"/>
    </source>
</evidence>
<reference evidence="5 6" key="1">
    <citation type="submission" date="2018-08" db="EMBL/GenBank/DDBJ databases">
        <title>Recombination of ecologically and evolutionarily significant loci maintains genetic cohesion in the Pseudomonas syringae species complex.</title>
        <authorList>
            <person name="Dillon M."/>
            <person name="Thakur S."/>
            <person name="Almeida R.N.D."/>
            <person name="Weir B.S."/>
            <person name="Guttman D.S."/>
        </authorList>
    </citation>
    <scope>NUCLEOTIDE SEQUENCE [LARGE SCALE GENOMIC DNA]</scope>
    <source>
        <strain evidence="5 6">ICMP 11288</strain>
    </source>
</reference>
<dbReference type="PANTHER" id="PTHR35603:SF2">
    <property type="entry name" value="OUTER MEMBRANE LIPOPROTEIN"/>
    <property type="match status" value="1"/>
</dbReference>
<dbReference type="NCBIfam" id="NF008437">
    <property type="entry name" value="PRK11280.1"/>
    <property type="match status" value="1"/>
</dbReference>
<accession>A0A3M4Q7T8</accession>
<dbReference type="Proteomes" id="UP000277179">
    <property type="component" value="Unassembled WGS sequence"/>
</dbReference>
<evidence type="ECO:0000259" key="4">
    <source>
        <dbReference type="Pfam" id="PF05433"/>
    </source>
</evidence>
<keyword evidence="3" id="KW-1133">Transmembrane helix</keyword>
<dbReference type="InterPro" id="IPR008816">
    <property type="entry name" value="Gly_zipper_2TM_dom"/>
</dbReference>
<dbReference type="GO" id="GO:0019867">
    <property type="term" value="C:outer membrane"/>
    <property type="evidence" value="ECO:0007669"/>
    <property type="project" value="InterPro"/>
</dbReference>
<keyword evidence="3" id="KW-0812">Transmembrane</keyword>
<comment type="caution">
    <text evidence="5">The sequence shown here is derived from an EMBL/GenBank/DDBJ whole genome shotgun (WGS) entry which is preliminary data.</text>
</comment>
<dbReference type="AlphaFoldDB" id="A0A3M4Q7T8"/>
<dbReference type="Pfam" id="PF05433">
    <property type="entry name" value="Rick_17kDa_Anti"/>
    <property type="match status" value="1"/>
</dbReference>
<evidence type="ECO:0000256" key="2">
    <source>
        <dbReference type="ARBA" id="ARBA00023136"/>
    </source>
</evidence>
<comment type="subcellular location">
    <subcellularLocation>
        <location evidence="1">Membrane</location>
    </subcellularLocation>
</comment>
<feature type="transmembrane region" description="Helical" evidence="3">
    <location>
        <begin position="21"/>
        <end position="45"/>
    </location>
</feature>
<sequence>MGIARTFRSACDGQEVHVNKSLLVGAVLGAVGVTAGGAVATYSLVKSGPEYAQVLAVQPVKTQIKTPREVCKDVTVTRQKPVQDQHQIVGTVVGALAGGLLGNQVGGGNGKKLATVAGAVGGGYAGNKVQEGMQNRDTYTTTQQRCSTVNDISDKVVGYDVRYNLDGKEGSVRMDRDPGGQIPVDKEGRLILGQNQQ</sequence>
<evidence type="ECO:0000256" key="1">
    <source>
        <dbReference type="ARBA" id="ARBA00004370"/>
    </source>
</evidence>
<dbReference type="EMBL" id="RBRL01000280">
    <property type="protein sequence ID" value="RMQ86531.1"/>
    <property type="molecule type" value="Genomic_DNA"/>
</dbReference>